<gene>
    <name evidence="8" type="ORF">AC478_00980</name>
</gene>
<feature type="transmembrane region" description="Helical" evidence="7">
    <location>
        <begin position="390"/>
        <end position="411"/>
    </location>
</feature>
<name>A0A0M0BUZ1_9ARCH</name>
<dbReference type="PANTHER" id="PTHR43867:SF2">
    <property type="entry name" value="CELLULOSE SYNTHASE CATALYTIC SUBUNIT A [UDP-FORMING]"/>
    <property type="match status" value="1"/>
</dbReference>
<dbReference type="AlphaFoldDB" id="A0A0M0BUZ1"/>
<dbReference type="SUPFAM" id="SSF53448">
    <property type="entry name" value="Nucleotide-diphospho-sugar transferases"/>
    <property type="match status" value="1"/>
</dbReference>
<sequence>MSIFSLRVSLNGLYGFIATIGASLVGPTIIVVTTFGLGLIFPSLIIDTTFLTIYFLVTCASYNAFLLVVISRARPKQGENVGHFFSLLVPAHNEEKVLSETLEIVLNLDYPSELFEVIVINDGSYDKTERIARSFQKRYSNLKVFNIPTNKGGQGKSATLNAGFADFLLTWRGLEIKPRHRWIIGVFDSDGIPKPDILKKVSFQFADLNVGGVQTLVRIKNAKTSFLAKLQDIEFLAFARIMQFARTNYSGAVALGGNGQFVRAVALDDTVIKHQEEYWSQGSLTEDLELGVRLLTKKWKNVYIDTTFVSQEGTETLSTMFRQRERWAWGTLQTLKKYVLQPSFWRTKFSLRTKLDICFYLIHVLIPVLVFLCWAWSGLALLGIIQVSNFFPFAITFSIGFSFMPLFAYGLWKQRADYPRWQIIPLIFIAAAYTYHWLPVVMSALFKFLTTKPKWTKTPRFNNSLKLTRHGKN</sequence>
<evidence type="ECO:0000256" key="7">
    <source>
        <dbReference type="SAM" id="Phobius"/>
    </source>
</evidence>
<feature type="transmembrane region" description="Helical" evidence="7">
    <location>
        <begin position="51"/>
        <end position="70"/>
    </location>
</feature>
<dbReference type="Gene3D" id="3.90.550.10">
    <property type="entry name" value="Spore Coat Polysaccharide Biosynthesis Protein SpsA, Chain A"/>
    <property type="match status" value="1"/>
</dbReference>
<dbReference type="Proteomes" id="UP000054016">
    <property type="component" value="Unassembled WGS sequence"/>
</dbReference>
<organism evidence="8 9">
    <name type="scientific">miscellaneous Crenarchaeota group-1 archaeon SG8-32-3</name>
    <dbReference type="NCBI Taxonomy" id="1685125"/>
    <lineage>
        <taxon>Archaea</taxon>
        <taxon>Candidatus Bathyarchaeota</taxon>
        <taxon>MCG-1</taxon>
    </lineage>
</organism>
<feature type="transmembrane region" description="Helical" evidence="7">
    <location>
        <begin position="12"/>
        <end position="45"/>
    </location>
</feature>
<reference evidence="9" key="1">
    <citation type="submission" date="2015-06" db="EMBL/GenBank/DDBJ databases">
        <title>New insights into the roles of widespread benthic archaea in carbon and nitrogen cycling.</title>
        <authorList>
            <person name="Lazar C.S."/>
            <person name="Baker B.J."/>
            <person name="Seitz K.W."/>
            <person name="Hyde A.S."/>
            <person name="Dick G.J."/>
            <person name="Hinrichs K.-U."/>
            <person name="Teske A.P."/>
        </authorList>
    </citation>
    <scope>NUCLEOTIDE SEQUENCE [LARGE SCALE GENOMIC DNA]</scope>
</reference>
<keyword evidence="3" id="KW-0808">Transferase</keyword>
<evidence type="ECO:0000256" key="6">
    <source>
        <dbReference type="ARBA" id="ARBA00023136"/>
    </source>
</evidence>
<keyword evidence="6 7" id="KW-0472">Membrane</keyword>
<evidence type="ECO:0000256" key="2">
    <source>
        <dbReference type="ARBA" id="ARBA00022676"/>
    </source>
</evidence>
<evidence type="ECO:0000313" key="9">
    <source>
        <dbReference type="Proteomes" id="UP000054016"/>
    </source>
</evidence>
<comment type="subcellular location">
    <subcellularLocation>
        <location evidence="1">Membrane</location>
        <topology evidence="1">Multi-pass membrane protein</topology>
    </subcellularLocation>
</comment>
<feature type="transmembrane region" description="Helical" evidence="7">
    <location>
        <begin position="357"/>
        <end position="384"/>
    </location>
</feature>
<protein>
    <recommendedName>
        <fullName evidence="10">Glycosyltransferase 2-like domain-containing protein</fullName>
    </recommendedName>
</protein>
<dbReference type="EMBL" id="LFWV01000009">
    <property type="protein sequence ID" value="KON32175.1"/>
    <property type="molecule type" value="Genomic_DNA"/>
</dbReference>
<keyword evidence="5 7" id="KW-1133">Transmembrane helix</keyword>
<dbReference type="InterPro" id="IPR029044">
    <property type="entry name" value="Nucleotide-diphossugar_trans"/>
</dbReference>
<keyword evidence="2" id="KW-0328">Glycosyltransferase</keyword>
<evidence type="ECO:0000256" key="5">
    <source>
        <dbReference type="ARBA" id="ARBA00022989"/>
    </source>
</evidence>
<dbReference type="GO" id="GO:0016020">
    <property type="term" value="C:membrane"/>
    <property type="evidence" value="ECO:0007669"/>
    <property type="project" value="UniProtKB-SubCell"/>
</dbReference>
<comment type="caution">
    <text evidence="8">The sequence shown here is derived from an EMBL/GenBank/DDBJ whole genome shotgun (WGS) entry which is preliminary data.</text>
</comment>
<evidence type="ECO:0008006" key="10">
    <source>
        <dbReference type="Google" id="ProtNLM"/>
    </source>
</evidence>
<dbReference type="InterPro" id="IPR050321">
    <property type="entry name" value="Glycosyltr_2/OpgH_subfam"/>
</dbReference>
<accession>A0A0M0BUZ1</accession>
<dbReference type="Pfam" id="PF13641">
    <property type="entry name" value="Glyco_tranf_2_3"/>
    <property type="match status" value="1"/>
</dbReference>
<dbReference type="PANTHER" id="PTHR43867">
    <property type="entry name" value="CELLULOSE SYNTHASE CATALYTIC SUBUNIT A [UDP-FORMING]"/>
    <property type="match status" value="1"/>
</dbReference>
<feature type="transmembrane region" description="Helical" evidence="7">
    <location>
        <begin position="423"/>
        <end position="446"/>
    </location>
</feature>
<dbReference type="CDD" id="cd06423">
    <property type="entry name" value="CESA_like"/>
    <property type="match status" value="1"/>
</dbReference>
<proteinExistence type="predicted"/>
<evidence type="ECO:0000313" key="8">
    <source>
        <dbReference type="EMBL" id="KON32175.1"/>
    </source>
</evidence>
<evidence type="ECO:0000256" key="4">
    <source>
        <dbReference type="ARBA" id="ARBA00022692"/>
    </source>
</evidence>
<keyword evidence="4 7" id="KW-0812">Transmembrane</keyword>
<dbReference type="GO" id="GO:0016757">
    <property type="term" value="F:glycosyltransferase activity"/>
    <property type="evidence" value="ECO:0007669"/>
    <property type="project" value="UniProtKB-KW"/>
</dbReference>
<evidence type="ECO:0000256" key="3">
    <source>
        <dbReference type="ARBA" id="ARBA00022679"/>
    </source>
</evidence>
<evidence type="ECO:0000256" key="1">
    <source>
        <dbReference type="ARBA" id="ARBA00004141"/>
    </source>
</evidence>